<evidence type="ECO:0000313" key="4">
    <source>
        <dbReference type="Proteomes" id="UP000669887"/>
    </source>
</evidence>
<reference evidence="3" key="1">
    <citation type="submission" date="2021-03" db="EMBL/GenBank/DDBJ databases">
        <title>X isolated from Micromonospora tulbaghiae.</title>
        <authorList>
            <person name="Stennett H.L."/>
        </authorList>
    </citation>
    <scope>NUCLEOTIDE SEQUENCE</scope>
    <source>
        <strain evidence="3">28M1-20</strain>
    </source>
</reference>
<proteinExistence type="predicted"/>
<dbReference type="InterPro" id="IPR015943">
    <property type="entry name" value="WD40/YVTN_repeat-like_dom_sf"/>
</dbReference>
<dbReference type="InterPro" id="IPR036278">
    <property type="entry name" value="Sialidase_sf"/>
</dbReference>
<dbReference type="SUPFAM" id="SSF110296">
    <property type="entry name" value="Oligoxyloglucan reducing end-specific cellobiohydrolase"/>
    <property type="match status" value="1"/>
</dbReference>
<keyword evidence="2" id="KW-1133">Transmembrane helix</keyword>
<accession>A0AAW4JI15</accession>
<dbReference type="AlphaFoldDB" id="A0AAW4JI15"/>
<gene>
    <name evidence="3" type="ORF">J5U46_04625</name>
</gene>
<dbReference type="Proteomes" id="UP000669887">
    <property type="component" value="Unassembled WGS sequence"/>
</dbReference>
<evidence type="ECO:0000256" key="2">
    <source>
        <dbReference type="SAM" id="Phobius"/>
    </source>
</evidence>
<dbReference type="CDD" id="cd15482">
    <property type="entry name" value="Sialidase_non-viral"/>
    <property type="match status" value="1"/>
</dbReference>
<dbReference type="RefSeq" id="WP_208576560.1">
    <property type="nucleotide sequence ID" value="NZ_JAGFVQ010000005.1"/>
</dbReference>
<organism evidence="3 4">
    <name type="scientific">Micromonospora tulbaghiae</name>
    <dbReference type="NCBI Taxonomy" id="479978"/>
    <lineage>
        <taxon>Bacteria</taxon>
        <taxon>Bacillati</taxon>
        <taxon>Actinomycetota</taxon>
        <taxon>Actinomycetes</taxon>
        <taxon>Micromonosporales</taxon>
        <taxon>Micromonosporaceae</taxon>
        <taxon>Micromonospora</taxon>
    </lineage>
</organism>
<feature type="region of interest" description="Disordered" evidence="1">
    <location>
        <begin position="60"/>
        <end position="79"/>
    </location>
</feature>
<sequence length="397" mass="41573">MSDRRLSGFDVDTVAATVRQPPLDELRSVAHSRRRRSGGLGATALVVLAALVATPLASRSAQFGSADPPGPALPGRAGDFTLTGPASGVDVRVETCVLRFARTADGGRTWTDWDDARYRAADCEPGPARSGTSLEYAVLSDSTYLVHDDGVRRLSTDYGRTWRDAEQAITAVRAFPPAARPVPRGLASPAVTEPLAVDPSTGDVYRLSGQPPSPLPLAVLYPASDGSIWTTYGINGTTVGARSADRGVTWTTWTPAPGKTVLGLAGVDRRVGYQIVADAGGAVTLERTQDGGTTWSTTVTGLPEVEHWDLTVGSDGSLLAVTQTGAGDDRVAEVRVSRDDGRSLAVARAGGMPVASVSVAPGYAWLFGRDDGRDGEADHLVLTPDGKVWTRILLASS</sequence>
<name>A0AAW4JI15_9ACTN</name>
<protein>
    <recommendedName>
        <fullName evidence="5">Exo-alpha-sialidase</fullName>
    </recommendedName>
</protein>
<evidence type="ECO:0000256" key="1">
    <source>
        <dbReference type="SAM" id="MobiDB-lite"/>
    </source>
</evidence>
<evidence type="ECO:0008006" key="5">
    <source>
        <dbReference type="Google" id="ProtNLM"/>
    </source>
</evidence>
<dbReference type="SUPFAM" id="SSF50939">
    <property type="entry name" value="Sialidases"/>
    <property type="match status" value="1"/>
</dbReference>
<dbReference type="EMBL" id="JAGFVQ010000005">
    <property type="protein sequence ID" value="MBO4139438.1"/>
    <property type="molecule type" value="Genomic_DNA"/>
</dbReference>
<comment type="caution">
    <text evidence="3">The sequence shown here is derived from an EMBL/GenBank/DDBJ whole genome shotgun (WGS) entry which is preliminary data.</text>
</comment>
<dbReference type="Gene3D" id="2.130.10.10">
    <property type="entry name" value="YVTN repeat-like/Quinoprotein amine dehydrogenase"/>
    <property type="match status" value="1"/>
</dbReference>
<keyword evidence="2" id="KW-0472">Membrane</keyword>
<keyword evidence="2" id="KW-0812">Transmembrane</keyword>
<feature type="transmembrane region" description="Helical" evidence="2">
    <location>
        <begin position="37"/>
        <end position="57"/>
    </location>
</feature>
<evidence type="ECO:0000313" key="3">
    <source>
        <dbReference type="EMBL" id="MBO4139438.1"/>
    </source>
</evidence>